<protein>
    <submittedName>
        <fullName evidence="7">Cytochrome C oxidase subunit IV family protein</fullName>
    </submittedName>
</protein>
<gene>
    <name evidence="7" type="ORF">JJB09_16175</name>
</gene>
<evidence type="ECO:0000256" key="1">
    <source>
        <dbReference type="ARBA" id="ARBA00004651"/>
    </source>
</evidence>
<evidence type="ECO:0000256" key="4">
    <source>
        <dbReference type="ARBA" id="ARBA00022989"/>
    </source>
</evidence>
<dbReference type="Proteomes" id="UP000633219">
    <property type="component" value="Unassembled WGS sequence"/>
</dbReference>
<evidence type="ECO:0000256" key="6">
    <source>
        <dbReference type="SAM" id="Phobius"/>
    </source>
</evidence>
<keyword evidence="2" id="KW-1003">Cell membrane</keyword>
<keyword evidence="8" id="KW-1185">Reference proteome</keyword>
<keyword evidence="4 6" id="KW-1133">Transmembrane helix</keyword>
<feature type="transmembrane region" description="Helical" evidence="6">
    <location>
        <begin position="7"/>
        <end position="27"/>
    </location>
</feature>
<sequence length="93" mass="9873">MERRQTWLLGSAIGLTLAACVAALIAAQWKHEAVPVAALAIILVLTVVKSRIVILDFMGLRGLRPGLSTALLVWSAFFAVATVAKAMVQLFAA</sequence>
<accession>A0A936YSP9</accession>
<organism evidence="7 8">
    <name type="scientific">Rhizobium setariae</name>
    <dbReference type="NCBI Taxonomy" id="2801340"/>
    <lineage>
        <taxon>Bacteria</taxon>
        <taxon>Pseudomonadati</taxon>
        <taxon>Pseudomonadota</taxon>
        <taxon>Alphaproteobacteria</taxon>
        <taxon>Hyphomicrobiales</taxon>
        <taxon>Rhizobiaceae</taxon>
        <taxon>Rhizobium/Agrobacterium group</taxon>
        <taxon>Rhizobium</taxon>
    </lineage>
</organism>
<evidence type="ECO:0000256" key="2">
    <source>
        <dbReference type="ARBA" id="ARBA00022475"/>
    </source>
</evidence>
<comment type="subcellular location">
    <subcellularLocation>
        <location evidence="1">Cell membrane</location>
        <topology evidence="1">Multi-pass membrane protein</topology>
    </subcellularLocation>
</comment>
<keyword evidence="3 6" id="KW-0812">Transmembrane</keyword>
<name>A0A936YSP9_9HYPH</name>
<dbReference type="PROSITE" id="PS51257">
    <property type="entry name" value="PROKAR_LIPOPROTEIN"/>
    <property type="match status" value="1"/>
</dbReference>
<evidence type="ECO:0000313" key="7">
    <source>
        <dbReference type="EMBL" id="MBL0373564.1"/>
    </source>
</evidence>
<dbReference type="InterPro" id="IPR005171">
    <property type="entry name" value="Cyt_c_oxidase_su4_prok"/>
</dbReference>
<dbReference type="Pfam" id="PF03626">
    <property type="entry name" value="COX4_pro"/>
    <property type="match status" value="1"/>
</dbReference>
<proteinExistence type="predicted"/>
<keyword evidence="5 6" id="KW-0472">Membrane</keyword>
<feature type="transmembrane region" description="Helical" evidence="6">
    <location>
        <begin position="33"/>
        <end position="54"/>
    </location>
</feature>
<evidence type="ECO:0000256" key="3">
    <source>
        <dbReference type="ARBA" id="ARBA00022692"/>
    </source>
</evidence>
<dbReference type="EMBL" id="JAEQNC010000008">
    <property type="protein sequence ID" value="MBL0373564.1"/>
    <property type="molecule type" value="Genomic_DNA"/>
</dbReference>
<dbReference type="AlphaFoldDB" id="A0A936YSP9"/>
<dbReference type="GO" id="GO:0005886">
    <property type="term" value="C:plasma membrane"/>
    <property type="evidence" value="ECO:0007669"/>
    <property type="project" value="UniProtKB-SubCell"/>
</dbReference>
<evidence type="ECO:0000313" key="8">
    <source>
        <dbReference type="Proteomes" id="UP000633219"/>
    </source>
</evidence>
<dbReference type="RefSeq" id="WP_201660204.1">
    <property type="nucleotide sequence ID" value="NZ_JAEQNC010000008.1"/>
</dbReference>
<comment type="caution">
    <text evidence="7">The sequence shown here is derived from an EMBL/GenBank/DDBJ whole genome shotgun (WGS) entry which is preliminary data.</text>
</comment>
<feature type="transmembrane region" description="Helical" evidence="6">
    <location>
        <begin position="66"/>
        <end position="88"/>
    </location>
</feature>
<evidence type="ECO:0000256" key="5">
    <source>
        <dbReference type="ARBA" id="ARBA00023136"/>
    </source>
</evidence>
<reference evidence="7" key="1">
    <citation type="submission" date="2021-01" db="EMBL/GenBank/DDBJ databases">
        <title>Rhizobium sp. strain KVB221 16S ribosomal RNA gene Genome sequencing and assembly.</title>
        <authorList>
            <person name="Kang M."/>
        </authorList>
    </citation>
    <scope>NUCLEOTIDE SEQUENCE</scope>
    <source>
        <strain evidence="7">KVB221</strain>
    </source>
</reference>